<dbReference type="AlphaFoldDB" id="R9PU90"/>
<dbReference type="STRING" id="1331007.AALB_3836"/>
<name>R9PU90_AGAAL</name>
<sequence>MVGLTKKLLLVLAVIAGAFGLGIGVSYWQQQQLEALDFEHCQQLHNGRCEWQVDEQTWKLTLPSDQLPAMLSQHLELITNQENPPSLELRLQGIEMYMGEIKLLLEPNEHGHYQSDILLPICNTGKMRWRAEIVSLDPTQPVALSFEVDSQ</sequence>
<evidence type="ECO:0000313" key="2">
    <source>
        <dbReference type="Proteomes" id="UP000014461"/>
    </source>
</evidence>
<organism evidence="1 2">
    <name type="scientific">Agarivorans albus MKT 106</name>
    <dbReference type="NCBI Taxonomy" id="1331007"/>
    <lineage>
        <taxon>Bacteria</taxon>
        <taxon>Pseudomonadati</taxon>
        <taxon>Pseudomonadota</taxon>
        <taxon>Gammaproteobacteria</taxon>
        <taxon>Alteromonadales</taxon>
        <taxon>Alteromonadaceae</taxon>
        <taxon>Agarivorans</taxon>
    </lineage>
</organism>
<dbReference type="Proteomes" id="UP000014461">
    <property type="component" value="Unassembled WGS sequence"/>
</dbReference>
<proteinExistence type="predicted"/>
<accession>R9PU90</accession>
<dbReference type="EMBL" id="BARX01000033">
    <property type="protein sequence ID" value="GAD03756.1"/>
    <property type="molecule type" value="Genomic_DNA"/>
</dbReference>
<reference evidence="1" key="1">
    <citation type="journal article" date="2013" name="Genome Announc.">
        <title>Draft Genome Sequence of Agarivorans albus Strain MKT 106T, an Agarolytic Marine Bacterium.</title>
        <authorList>
            <person name="Yasuike M."/>
            <person name="Nakamura Y."/>
            <person name="Kai W."/>
            <person name="Fujiwara A."/>
            <person name="Fukui Y."/>
            <person name="Satomi M."/>
            <person name="Sano M."/>
        </authorList>
    </citation>
    <scope>NUCLEOTIDE SEQUENCE [LARGE SCALE GENOMIC DNA]</scope>
</reference>
<gene>
    <name evidence="1" type="ORF">AALB_3836</name>
</gene>
<dbReference type="RefSeq" id="WP_016403523.1">
    <property type="nucleotide sequence ID" value="NZ_BARX01000033.1"/>
</dbReference>
<dbReference type="OrthoDB" id="5917490at2"/>
<protein>
    <submittedName>
        <fullName evidence="1">Uncharacterized protein</fullName>
    </submittedName>
</protein>
<keyword evidence="2" id="KW-1185">Reference proteome</keyword>
<comment type="caution">
    <text evidence="1">The sequence shown here is derived from an EMBL/GenBank/DDBJ whole genome shotgun (WGS) entry which is preliminary data.</text>
</comment>
<evidence type="ECO:0000313" key="1">
    <source>
        <dbReference type="EMBL" id="GAD03756.1"/>
    </source>
</evidence>